<gene>
    <name evidence="1" type="ORF">HPB47_022791</name>
</gene>
<dbReference type="Proteomes" id="UP000805193">
    <property type="component" value="Unassembled WGS sequence"/>
</dbReference>
<evidence type="ECO:0000313" key="2">
    <source>
        <dbReference type="Proteomes" id="UP000805193"/>
    </source>
</evidence>
<keyword evidence="2" id="KW-1185">Reference proteome</keyword>
<organism evidence="1 2">
    <name type="scientific">Ixodes persulcatus</name>
    <name type="common">Taiga tick</name>
    <dbReference type="NCBI Taxonomy" id="34615"/>
    <lineage>
        <taxon>Eukaryota</taxon>
        <taxon>Metazoa</taxon>
        <taxon>Ecdysozoa</taxon>
        <taxon>Arthropoda</taxon>
        <taxon>Chelicerata</taxon>
        <taxon>Arachnida</taxon>
        <taxon>Acari</taxon>
        <taxon>Parasitiformes</taxon>
        <taxon>Ixodida</taxon>
        <taxon>Ixodoidea</taxon>
        <taxon>Ixodidae</taxon>
        <taxon>Ixodinae</taxon>
        <taxon>Ixodes</taxon>
    </lineage>
</organism>
<proteinExistence type="predicted"/>
<evidence type="ECO:0000313" key="1">
    <source>
        <dbReference type="EMBL" id="KAG0430339.1"/>
    </source>
</evidence>
<protein>
    <submittedName>
        <fullName evidence="1">Uncharacterized protein</fullName>
    </submittedName>
</protein>
<sequence length="248" mass="27205">MRDVWNSALGVKGLFLFSELGGGSSVAVSAWNEGRASAVNGLSDCGLIHTDGSRNTPPREHIERLASQEPSRHRGPYRSRGSSPDRSKPCSRAICQGPEAPKISSGFAKKPARYGAKDDGHEERTLCSQPLLLALQCKAVKLDACTLGFLLVYRRPGAPSHVTPRLKVDAQLWFQNTMVTMLGKLEEVKVAFCGDNPTTFLNTEDHPPLSIGQKFSHHLWTTVPPTKEFQDPRLSSVRRNRSFLGTGQ</sequence>
<reference evidence="1 2" key="1">
    <citation type="journal article" date="2020" name="Cell">
        <title>Large-Scale Comparative Analyses of Tick Genomes Elucidate Their Genetic Diversity and Vector Capacities.</title>
        <authorList>
            <consortium name="Tick Genome and Microbiome Consortium (TIGMIC)"/>
            <person name="Jia N."/>
            <person name="Wang J."/>
            <person name="Shi W."/>
            <person name="Du L."/>
            <person name="Sun Y."/>
            <person name="Zhan W."/>
            <person name="Jiang J.F."/>
            <person name="Wang Q."/>
            <person name="Zhang B."/>
            <person name="Ji P."/>
            <person name="Bell-Sakyi L."/>
            <person name="Cui X.M."/>
            <person name="Yuan T.T."/>
            <person name="Jiang B.G."/>
            <person name="Yang W.F."/>
            <person name="Lam T.T."/>
            <person name="Chang Q.C."/>
            <person name="Ding S.J."/>
            <person name="Wang X.J."/>
            <person name="Zhu J.G."/>
            <person name="Ruan X.D."/>
            <person name="Zhao L."/>
            <person name="Wei J.T."/>
            <person name="Ye R.Z."/>
            <person name="Que T.C."/>
            <person name="Du C.H."/>
            <person name="Zhou Y.H."/>
            <person name="Cheng J.X."/>
            <person name="Dai P.F."/>
            <person name="Guo W.B."/>
            <person name="Han X.H."/>
            <person name="Huang E.J."/>
            <person name="Li L.F."/>
            <person name="Wei W."/>
            <person name="Gao Y.C."/>
            <person name="Liu J.Z."/>
            <person name="Shao H.Z."/>
            <person name="Wang X."/>
            <person name="Wang C.C."/>
            <person name="Yang T.C."/>
            <person name="Huo Q.B."/>
            <person name="Li W."/>
            <person name="Chen H.Y."/>
            <person name="Chen S.E."/>
            <person name="Zhou L.G."/>
            <person name="Ni X.B."/>
            <person name="Tian J.H."/>
            <person name="Sheng Y."/>
            <person name="Liu T."/>
            <person name="Pan Y.S."/>
            <person name="Xia L.Y."/>
            <person name="Li J."/>
            <person name="Zhao F."/>
            <person name="Cao W.C."/>
        </authorList>
    </citation>
    <scope>NUCLEOTIDE SEQUENCE [LARGE SCALE GENOMIC DNA]</scope>
    <source>
        <strain evidence="1">Iper-2018</strain>
    </source>
</reference>
<comment type="caution">
    <text evidence="1">The sequence shown here is derived from an EMBL/GenBank/DDBJ whole genome shotgun (WGS) entry which is preliminary data.</text>
</comment>
<name>A0AC60Q8S2_IXOPE</name>
<dbReference type="EMBL" id="JABSTQ010009335">
    <property type="protein sequence ID" value="KAG0430339.1"/>
    <property type="molecule type" value="Genomic_DNA"/>
</dbReference>
<accession>A0AC60Q8S2</accession>